<evidence type="ECO:0000256" key="1">
    <source>
        <dbReference type="SAM" id="MobiDB-lite"/>
    </source>
</evidence>
<protein>
    <recommendedName>
        <fullName evidence="5">Glycoprotein</fullName>
    </recommendedName>
</protein>
<name>A0A1M5PZA7_9ACTN</name>
<keyword evidence="2" id="KW-0472">Membrane</keyword>
<accession>A0A1M5PZA7</accession>
<dbReference type="AlphaFoldDB" id="A0A1M5PZA7"/>
<feature type="compositionally biased region" description="Basic and acidic residues" evidence="1">
    <location>
        <begin position="1"/>
        <end position="14"/>
    </location>
</feature>
<feature type="region of interest" description="Disordered" evidence="1">
    <location>
        <begin position="1"/>
        <end position="31"/>
    </location>
</feature>
<organism evidence="3 4">
    <name type="scientific">Geodermatophilus nigrescens</name>
    <dbReference type="NCBI Taxonomy" id="1070870"/>
    <lineage>
        <taxon>Bacteria</taxon>
        <taxon>Bacillati</taxon>
        <taxon>Actinomycetota</taxon>
        <taxon>Actinomycetes</taxon>
        <taxon>Geodermatophilales</taxon>
        <taxon>Geodermatophilaceae</taxon>
        <taxon>Geodermatophilus</taxon>
    </lineage>
</organism>
<evidence type="ECO:0008006" key="5">
    <source>
        <dbReference type="Google" id="ProtNLM"/>
    </source>
</evidence>
<dbReference type="EMBL" id="FQVX01000004">
    <property type="protein sequence ID" value="SHH06809.1"/>
    <property type="molecule type" value="Genomic_DNA"/>
</dbReference>
<dbReference type="RefSeq" id="WP_073422063.1">
    <property type="nucleotide sequence ID" value="NZ_FQVX01000004.1"/>
</dbReference>
<dbReference type="STRING" id="1070870.SAMN05444351_3916"/>
<feature type="region of interest" description="Disordered" evidence="1">
    <location>
        <begin position="350"/>
        <end position="370"/>
    </location>
</feature>
<dbReference type="InterPro" id="IPR046112">
    <property type="entry name" value="DUF6049"/>
</dbReference>
<dbReference type="Proteomes" id="UP000184471">
    <property type="component" value="Unassembled WGS sequence"/>
</dbReference>
<dbReference type="OrthoDB" id="3797035at2"/>
<reference evidence="3 4" key="1">
    <citation type="submission" date="2016-11" db="EMBL/GenBank/DDBJ databases">
        <authorList>
            <person name="Jaros S."/>
            <person name="Januszkiewicz K."/>
            <person name="Wedrychowicz H."/>
        </authorList>
    </citation>
    <scope>NUCLEOTIDE SEQUENCE [LARGE SCALE GENOMIC DNA]</scope>
    <source>
        <strain evidence="3 4">DSM 45408</strain>
    </source>
</reference>
<gene>
    <name evidence="3" type="ORF">SAMN05444351_3916</name>
</gene>
<keyword evidence="2" id="KW-0812">Transmembrane</keyword>
<evidence type="ECO:0000313" key="3">
    <source>
        <dbReference type="EMBL" id="SHH06809.1"/>
    </source>
</evidence>
<evidence type="ECO:0000256" key="2">
    <source>
        <dbReference type="SAM" id="Phobius"/>
    </source>
</evidence>
<keyword evidence="2" id="KW-1133">Transmembrane helix</keyword>
<feature type="transmembrane region" description="Helical" evidence="2">
    <location>
        <begin position="723"/>
        <end position="744"/>
    </location>
</feature>
<proteinExistence type="predicted"/>
<sequence length="776" mass="78036">MRDPSREVRPRHETPAAGTGRRRGTATRCPRTGLGAGLTAALLALPLLALPPAALPQAAAAPAPPAAPAPDPERPVTVSLTRFDPRTVAPGGTVTLAGTLTNTGTEALGDLGVRLQRGAVVTSRADLLANDADPDPATAVTAPFQPLDGVLEPGGTLSFTYTATTADLQLDRDGVYPVLLNVNGTDPEGEPSRVGEIATSVVQQTVAPAAATSVAWLWPLVERTHRDASGGFVDDGLTALVSENGRLDRALAVLERLPTVLAPGAPDAAPVAPVTVAVDPALVEELSLMAEGPYDVAGEEGAGTGTEAAAAWLERLRAVAADHPVLALSYGDVDADALVAAGLPGAVARSLPAGPDTTGDSTADDETAPGPAGAALLAEVLGVTPRTDLAWAAGGSLRADTLGTLRDGGVERVVVASSALSGGEAVLGTTGDGAAARTTVPGADGPVEALAADSGLSAVVGAAGSTAGGPRVAEQRYLAELVLLSQQPVADPAGQSVLVAPPRDVDPEPEAVAAMIADTALPGLRPASLADLAAGPVAEAGEPVQPAEAAALDPEGLADLAGAEGVRDDLAGAVVGDPDEALAPYDRALSRTASASWRDEPAAFRTAAADLRDALGDLRGRVTLLAPADGTYSLASSDAPLVLTVQNDLPFAVRVEVEARTRDNVGLTIGDLGPQEIAPGERTTLEVPTEVRQSGRFAVTAGLTTPDGGPLGEDVAIQVRSTAYGTISLSITIGAAVLLGLLFLRRGVLFLRRRGRPDDDAGLPDGAAFPPSRSPV</sequence>
<dbReference type="Pfam" id="PF19516">
    <property type="entry name" value="DUF6049"/>
    <property type="match status" value="1"/>
</dbReference>
<evidence type="ECO:0000313" key="4">
    <source>
        <dbReference type="Proteomes" id="UP000184471"/>
    </source>
</evidence>
<keyword evidence="4" id="KW-1185">Reference proteome</keyword>